<dbReference type="Pfam" id="PF00379">
    <property type="entry name" value="Chitin_bind_4"/>
    <property type="match status" value="1"/>
</dbReference>
<organism evidence="4 5">
    <name type="scientific">Cimex lectularius</name>
    <name type="common">Bed bug</name>
    <name type="synonym">Acanthia lectularia</name>
    <dbReference type="NCBI Taxonomy" id="79782"/>
    <lineage>
        <taxon>Eukaryota</taxon>
        <taxon>Metazoa</taxon>
        <taxon>Ecdysozoa</taxon>
        <taxon>Arthropoda</taxon>
        <taxon>Hexapoda</taxon>
        <taxon>Insecta</taxon>
        <taxon>Pterygota</taxon>
        <taxon>Neoptera</taxon>
        <taxon>Paraneoptera</taxon>
        <taxon>Hemiptera</taxon>
        <taxon>Heteroptera</taxon>
        <taxon>Panheteroptera</taxon>
        <taxon>Cimicomorpha</taxon>
        <taxon>Cimicidae</taxon>
        <taxon>Cimex</taxon>
    </lineage>
</organism>
<sequence length="251" mass="26674">MIRAILVVAVVAALTACGNAQLGHYYNRGYGYGGYGLGNFGGFNLGGNYGVAPAVARAGYVGDYSNFGVAPVGFPVRNAVYQPAPVVVSRPVVSQPRVLNTHLREDAEYDANPQYSFSYDVQDSVTGDAKSQSESRSGDVVQGSYSLVEPDGSRRTVDYTADPVNGFNAVVRKDGEVAQSHMPGRVPFFNHAPVALARQQVALPRVHTVQSQVPVQAYQGAVQGFAQPGLFRGPGPVVSHSFSSPHSSFTY</sequence>
<keyword evidence="1 2" id="KW-0193">Cuticle</keyword>
<proteinExistence type="predicted"/>
<evidence type="ECO:0000313" key="5">
    <source>
        <dbReference type="Proteomes" id="UP000494040"/>
    </source>
</evidence>
<dbReference type="GO" id="GO:0005615">
    <property type="term" value="C:extracellular space"/>
    <property type="evidence" value="ECO:0007669"/>
    <property type="project" value="TreeGrafter"/>
</dbReference>
<dbReference type="GO" id="GO:0042302">
    <property type="term" value="F:structural constituent of cuticle"/>
    <property type="evidence" value="ECO:0007669"/>
    <property type="project" value="UniProtKB-UniRule"/>
</dbReference>
<dbReference type="InterPro" id="IPR000618">
    <property type="entry name" value="Insect_cuticle"/>
</dbReference>
<dbReference type="PANTHER" id="PTHR12236:SF75">
    <property type="entry name" value="CUTICULAR PROTEIN 62BB, ISOFORM A"/>
    <property type="match status" value="1"/>
</dbReference>
<dbReference type="InterPro" id="IPR031311">
    <property type="entry name" value="CHIT_BIND_RR_consensus"/>
</dbReference>
<dbReference type="PANTHER" id="PTHR12236">
    <property type="entry name" value="STRUCTURAL CONTITUENT OF CUTICLE"/>
    <property type="match status" value="1"/>
</dbReference>
<dbReference type="PROSITE" id="PS00233">
    <property type="entry name" value="CHIT_BIND_RR_1"/>
    <property type="match status" value="1"/>
</dbReference>
<dbReference type="PROSITE" id="PS51257">
    <property type="entry name" value="PROKAR_LIPOPROTEIN"/>
    <property type="match status" value="1"/>
</dbReference>
<feature type="signal peptide" evidence="3">
    <location>
        <begin position="1"/>
        <end position="20"/>
    </location>
</feature>
<gene>
    <name evidence="4" type="primary">106664047</name>
</gene>
<keyword evidence="3" id="KW-0732">Signal</keyword>
<accession>A0A8I6REZ6</accession>
<dbReference type="GO" id="GO:0031012">
    <property type="term" value="C:extracellular matrix"/>
    <property type="evidence" value="ECO:0007669"/>
    <property type="project" value="TreeGrafter"/>
</dbReference>
<dbReference type="Proteomes" id="UP000494040">
    <property type="component" value="Unassembled WGS sequence"/>
</dbReference>
<evidence type="ECO:0000256" key="2">
    <source>
        <dbReference type="PROSITE-ProRule" id="PRU00497"/>
    </source>
</evidence>
<dbReference type="PRINTS" id="PR00947">
    <property type="entry name" value="CUTICLE"/>
</dbReference>
<evidence type="ECO:0000256" key="3">
    <source>
        <dbReference type="SAM" id="SignalP"/>
    </source>
</evidence>
<feature type="chain" id="PRO_5035302863" description="CPR type cuticle protein" evidence="3">
    <location>
        <begin position="21"/>
        <end position="251"/>
    </location>
</feature>
<evidence type="ECO:0008006" key="6">
    <source>
        <dbReference type="Google" id="ProtNLM"/>
    </source>
</evidence>
<protein>
    <recommendedName>
        <fullName evidence="6">CPR type cuticle protein</fullName>
    </recommendedName>
</protein>
<dbReference type="PROSITE" id="PS51155">
    <property type="entry name" value="CHIT_BIND_RR_2"/>
    <property type="match status" value="1"/>
</dbReference>
<dbReference type="InterPro" id="IPR051217">
    <property type="entry name" value="Insect_Cuticle_Struc_Prot"/>
</dbReference>
<name>A0A8I6REZ6_CIMLE</name>
<dbReference type="KEGG" id="clec:106664047"/>
<dbReference type="AlphaFoldDB" id="A0A8I6REZ6"/>
<dbReference type="EnsemblMetazoa" id="XM_014389443.2">
    <property type="protein sequence ID" value="XP_014244929.1"/>
    <property type="gene ID" value="LOC106664047"/>
</dbReference>
<evidence type="ECO:0000313" key="4">
    <source>
        <dbReference type="EnsemblMetazoa" id="XP_014244929.1"/>
    </source>
</evidence>
<reference evidence="4" key="1">
    <citation type="submission" date="2022-01" db="UniProtKB">
        <authorList>
            <consortium name="EnsemblMetazoa"/>
        </authorList>
    </citation>
    <scope>IDENTIFICATION</scope>
</reference>
<keyword evidence="5" id="KW-1185">Reference proteome</keyword>
<evidence type="ECO:0000256" key="1">
    <source>
        <dbReference type="ARBA" id="ARBA00022460"/>
    </source>
</evidence>